<sequence>MNSYQCKFMTDRDCAKWITYQPRGAYAVDPLEHGTYASVILKNCRTVNNYLLVHDLYLPEVINEVRKNDRKHRTILHHDSASSHTAKQTNKFLKEKTAELMSTSAYSPDLAPCDFFCSDKLSTNYAVNDFHYQKKLSKNMINMFPRSPGKGSINGYKIDLFV</sequence>
<dbReference type="Gene3D" id="3.30.420.10">
    <property type="entry name" value="Ribonuclease H-like superfamily/Ribonuclease H"/>
    <property type="match status" value="1"/>
</dbReference>
<dbReference type="Proteomes" id="UP000299102">
    <property type="component" value="Unassembled WGS sequence"/>
</dbReference>
<dbReference type="InterPro" id="IPR036397">
    <property type="entry name" value="RNaseH_sf"/>
</dbReference>
<dbReference type="AlphaFoldDB" id="A0A4C1YEX9"/>
<organism evidence="1 2">
    <name type="scientific">Eumeta variegata</name>
    <name type="common">Bagworm moth</name>
    <name type="synonym">Eumeta japonica</name>
    <dbReference type="NCBI Taxonomy" id="151549"/>
    <lineage>
        <taxon>Eukaryota</taxon>
        <taxon>Metazoa</taxon>
        <taxon>Ecdysozoa</taxon>
        <taxon>Arthropoda</taxon>
        <taxon>Hexapoda</taxon>
        <taxon>Insecta</taxon>
        <taxon>Pterygota</taxon>
        <taxon>Neoptera</taxon>
        <taxon>Endopterygota</taxon>
        <taxon>Lepidoptera</taxon>
        <taxon>Glossata</taxon>
        <taxon>Ditrysia</taxon>
        <taxon>Tineoidea</taxon>
        <taxon>Psychidae</taxon>
        <taxon>Oiketicinae</taxon>
        <taxon>Eumeta</taxon>
    </lineage>
</organism>
<reference evidence="1 2" key="1">
    <citation type="journal article" date="2019" name="Commun. Biol.">
        <title>The bagworm genome reveals a unique fibroin gene that provides high tensile strength.</title>
        <authorList>
            <person name="Kono N."/>
            <person name="Nakamura H."/>
            <person name="Ohtoshi R."/>
            <person name="Tomita M."/>
            <person name="Numata K."/>
            <person name="Arakawa K."/>
        </authorList>
    </citation>
    <scope>NUCLEOTIDE SEQUENCE [LARGE SCALE GENOMIC DNA]</scope>
</reference>
<keyword evidence="2" id="KW-1185">Reference proteome</keyword>
<dbReference type="EMBL" id="BGZK01001214">
    <property type="protein sequence ID" value="GBP74598.1"/>
    <property type="molecule type" value="Genomic_DNA"/>
</dbReference>
<proteinExistence type="predicted"/>
<gene>
    <name evidence="1" type="ORF">EVAR_49179_1</name>
</gene>
<evidence type="ECO:0000313" key="1">
    <source>
        <dbReference type="EMBL" id="GBP74598.1"/>
    </source>
</evidence>
<accession>A0A4C1YEX9</accession>
<comment type="caution">
    <text evidence="1">The sequence shown here is derived from an EMBL/GenBank/DDBJ whole genome shotgun (WGS) entry which is preliminary data.</text>
</comment>
<dbReference type="GO" id="GO:0003676">
    <property type="term" value="F:nucleic acid binding"/>
    <property type="evidence" value="ECO:0007669"/>
    <property type="project" value="InterPro"/>
</dbReference>
<dbReference type="OrthoDB" id="10017160at2759"/>
<protein>
    <submittedName>
        <fullName evidence="1">Mariner Mos1 transposase</fullName>
    </submittedName>
</protein>
<name>A0A4C1YEX9_EUMVA</name>
<evidence type="ECO:0000313" key="2">
    <source>
        <dbReference type="Proteomes" id="UP000299102"/>
    </source>
</evidence>